<reference evidence="2" key="1">
    <citation type="journal article" date="2019" name="Int. J. Syst. Evol. Microbiol.">
        <title>The Global Catalogue of Microorganisms (GCM) 10K type strain sequencing project: providing services to taxonomists for standard genome sequencing and annotation.</title>
        <authorList>
            <consortium name="The Broad Institute Genomics Platform"/>
            <consortium name="The Broad Institute Genome Sequencing Center for Infectious Disease"/>
            <person name="Wu L."/>
            <person name="Ma J."/>
        </authorList>
    </citation>
    <scope>NUCLEOTIDE SEQUENCE [LARGE SCALE GENOMIC DNA]</scope>
    <source>
        <strain evidence="2">JCM 3389</strain>
    </source>
</reference>
<organism evidence="1 2">
    <name type="scientific">Flagellimonas iocasae</name>
    <dbReference type="NCBI Taxonomy" id="2055905"/>
    <lineage>
        <taxon>Bacteria</taxon>
        <taxon>Pseudomonadati</taxon>
        <taxon>Bacteroidota</taxon>
        <taxon>Flavobacteriia</taxon>
        <taxon>Flavobacteriales</taxon>
        <taxon>Flavobacteriaceae</taxon>
        <taxon>Flagellimonas</taxon>
    </lineage>
</organism>
<dbReference type="Proteomes" id="UP001597342">
    <property type="component" value="Unassembled WGS sequence"/>
</dbReference>
<name>A0ABW4Y3S4_9FLAO</name>
<comment type="caution">
    <text evidence="1">The sequence shown here is derived from an EMBL/GenBank/DDBJ whole genome shotgun (WGS) entry which is preliminary data.</text>
</comment>
<keyword evidence="2" id="KW-1185">Reference proteome</keyword>
<gene>
    <name evidence="1" type="ORF">ACFSJE_18570</name>
</gene>
<protein>
    <submittedName>
        <fullName evidence="1">Asparagine synthetase B</fullName>
    </submittedName>
</protein>
<evidence type="ECO:0000313" key="1">
    <source>
        <dbReference type="EMBL" id="MFD2101800.1"/>
    </source>
</evidence>
<proteinExistence type="predicted"/>
<accession>A0ABW4Y3S4</accession>
<dbReference type="RefSeq" id="WP_379832415.1">
    <property type="nucleotide sequence ID" value="NZ_JBHUHU010000006.1"/>
</dbReference>
<evidence type="ECO:0000313" key="2">
    <source>
        <dbReference type="Proteomes" id="UP001597342"/>
    </source>
</evidence>
<dbReference type="EMBL" id="JBHUHU010000006">
    <property type="protein sequence ID" value="MFD2101800.1"/>
    <property type="molecule type" value="Genomic_DNA"/>
</dbReference>
<sequence>MTYLSKKIAYLLTIHKWRSFLVLFSLLYCLTSSASVILIPMDAESQENHLKAYGITYWVLTKQQKVQWLLNYRGGSFLLPDGEAIRKECQIRGVSFEVLSDAKAEQILDEISSPSQNQDAVVLEKAPKIAVYSPKDNPPWDDAVTMVLTYAEIPYTTIYDEEVLGDKLALYDWLHLHHEDFTGQFGRFYGAYRAAPWYIEAKEQAETLAQELGYAKVSDEKLAVALKIRNYVVGGGFMFAMCSATDSFDIALAAENVDICEPMFDGDPSDANYQGKLNYGNTFAFSNFILERNPLRYEFSSIDMTNKRGNVPKESDYFSLMEFSAKWDPVPTMLTQNHTALVKGFMGQTTAFTRNEVKPTVMVLGENKINGEARYIHGIKGKGFFTFYGGHDPEDYQHRVGDPKTELELHPTSPGYRLILNNVLFPAARKKKQKT</sequence>